<dbReference type="Gene3D" id="2.60.40.1880">
    <property type="entry name" value="Invasion associated locus B (IalB) protein"/>
    <property type="match status" value="1"/>
</dbReference>
<organism evidence="1">
    <name type="scientific">uncultured marine bacterium HF4000_APKG2098</name>
    <dbReference type="NCBI Taxonomy" id="455614"/>
    <lineage>
        <taxon>Bacteria</taxon>
        <taxon>environmental samples</taxon>
    </lineage>
</organism>
<name>B3TCS5_9BACT</name>
<proteinExistence type="predicted"/>
<sequence>MSIRIIKKILIITSFYFVFGTLNAEENLKSVGKFKDWESFILSQEGNKICFAQSIPVVRAPKKLKRDPSRLFVSFRPVENIKNEVSVTNGYDFKLKAPVTAKSGKKAYDLFSKGRFAWVVDSKDEQKLIVTMKKSSRLMIVGNTEKGNQTTDHYSMMGFTKAYNSAKKNCS</sequence>
<reference evidence="1" key="1">
    <citation type="journal article" date="2008" name="ISME J.">
        <title>Genomic patterns of recombination, clonal divergence and environment in marine microbial populations.</title>
        <authorList>
            <person name="Konstantinidis K.T."/>
            <person name="Delong E.F."/>
        </authorList>
    </citation>
    <scope>NUCLEOTIDE SEQUENCE</scope>
</reference>
<dbReference type="InterPro" id="IPR038696">
    <property type="entry name" value="IalB_sf"/>
</dbReference>
<dbReference type="EMBL" id="EU016673">
    <property type="protein sequence ID" value="ABZ10384.1"/>
    <property type="molecule type" value="Genomic_DNA"/>
</dbReference>
<evidence type="ECO:0000313" key="1">
    <source>
        <dbReference type="EMBL" id="ABZ10384.1"/>
    </source>
</evidence>
<accession>B3TCS5</accession>
<dbReference type="AlphaFoldDB" id="B3TCS5"/>
<protein>
    <recommendedName>
        <fullName evidence="2">Invasion associated locus B (IalB) protein</fullName>
    </recommendedName>
</protein>
<evidence type="ECO:0008006" key="2">
    <source>
        <dbReference type="Google" id="ProtNLM"/>
    </source>
</evidence>
<gene>
    <name evidence="1" type="ORF">ALOHA_HF4000APKG2098ctg42</name>
</gene>